<dbReference type="GO" id="GO:0003677">
    <property type="term" value="F:DNA binding"/>
    <property type="evidence" value="ECO:0007669"/>
    <property type="project" value="UniProtKB-KW"/>
</dbReference>
<proteinExistence type="inferred from homology"/>
<feature type="region of interest" description="Disordered" evidence="6">
    <location>
        <begin position="191"/>
        <end position="224"/>
    </location>
</feature>
<dbReference type="Pfam" id="PF04545">
    <property type="entry name" value="Sigma70_r4"/>
    <property type="match status" value="1"/>
</dbReference>
<evidence type="ECO:0000256" key="1">
    <source>
        <dbReference type="ARBA" id="ARBA00007788"/>
    </source>
</evidence>
<keyword evidence="2" id="KW-0805">Transcription regulation</keyword>
<evidence type="ECO:0000256" key="4">
    <source>
        <dbReference type="ARBA" id="ARBA00023125"/>
    </source>
</evidence>
<sequence>MEAAASKMLSSSLSLPPRTQLKQFSPPPPSALKLYEPAAPAHSSMLATSLAQHFPTSVLIQEQRRESKPLLQTIKDDKTSQATVDGEQKGADHEVDAISSDQYLKEFQCQLLQWPALWYLLPSTHTREKTPSSLTMQPAPNGTTKLMDVEMEHVLDLAKKALSASKEAASLADDGEPFGVKFVKSTRLLERQSKRRKGTKSNVIVRETSTSTKPEPEKKTTYRDSNLHDPLRMFLARPVTRELLSSKEELELIAHIKAGMQLEEARSRFRDQFHREPTLVEWAEATSLSCHELKSQLHRGTSSREKLICANLRMVVYIAKQYRGRGLDLQDLMQEGSMGLMRSVLKFKPQAGCRFATYAYWWIRQSIRRAIFQNSKLIRLPVCHHFFEGIYNLLYKVSEAKRICIREGNHEPTQKQIAAQAGMPVEKVQKLRSVQKITLSLQQPIWPDDSTTYEEITADTTIDSPDTSASKQLMRNHISNLLGILSPKERKVIRLRYGIGGEVRKSLADIGIILGVSKERIRQLESRSLFKLKQYSESQGLTAYKDLLV</sequence>
<dbReference type="PRINTS" id="PR00046">
    <property type="entry name" value="SIGMA70FCT"/>
</dbReference>
<evidence type="ECO:0000256" key="5">
    <source>
        <dbReference type="ARBA" id="ARBA00023163"/>
    </source>
</evidence>
<accession>A0A103XGX6</accession>
<dbReference type="InterPro" id="IPR007624">
    <property type="entry name" value="RNA_pol_sigma70_r3"/>
</dbReference>
<dbReference type="GO" id="GO:0045893">
    <property type="term" value="P:positive regulation of DNA-templated transcription"/>
    <property type="evidence" value="ECO:0007669"/>
    <property type="project" value="EnsemblPlants"/>
</dbReference>
<keyword evidence="4" id="KW-0238">DNA-binding</keyword>
<evidence type="ECO:0000259" key="7">
    <source>
        <dbReference type="PROSITE" id="PS00715"/>
    </source>
</evidence>
<dbReference type="InterPro" id="IPR014284">
    <property type="entry name" value="RNA_pol_sigma-70_dom"/>
</dbReference>
<dbReference type="PANTHER" id="PTHR30603:SF45">
    <property type="entry name" value="RNA POLYMERASE SIGMA FACTOR SIGF, CHLOROPLASTIC"/>
    <property type="match status" value="1"/>
</dbReference>
<dbReference type="GO" id="GO:0016987">
    <property type="term" value="F:sigma factor activity"/>
    <property type="evidence" value="ECO:0007669"/>
    <property type="project" value="UniProtKB-KW"/>
</dbReference>
<dbReference type="NCBIfam" id="TIGR02937">
    <property type="entry name" value="sigma70-ECF"/>
    <property type="match status" value="1"/>
</dbReference>
<dbReference type="Gramene" id="KVH90482">
    <property type="protein sequence ID" value="KVH90482"/>
    <property type="gene ID" value="Ccrd_007519"/>
</dbReference>
<organism evidence="9 10">
    <name type="scientific">Cynara cardunculus var. scolymus</name>
    <name type="common">Globe artichoke</name>
    <name type="synonym">Cynara scolymus</name>
    <dbReference type="NCBI Taxonomy" id="59895"/>
    <lineage>
        <taxon>Eukaryota</taxon>
        <taxon>Viridiplantae</taxon>
        <taxon>Streptophyta</taxon>
        <taxon>Embryophyta</taxon>
        <taxon>Tracheophyta</taxon>
        <taxon>Spermatophyta</taxon>
        <taxon>Magnoliopsida</taxon>
        <taxon>eudicotyledons</taxon>
        <taxon>Gunneridae</taxon>
        <taxon>Pentapetalae</taxon>
        <taxon>asterids</taxon>
        <taxon>campanulids</taxon>
        <taxon>Asterales</taxon>
        <taxon>Asteraceae</taxon>
        <taxon>Carduoideae</taxon>
        <taxon>Cardueae</taxon>
        <taxon>Carduinae</taxon>
        <taxon>Cynara</taxon>
    </lineage>
</organism>
<dbReference type="STRING" id="59895.A0A103XGX6"/>
<evidence type="ECO:0000256" key="6">
    <source>
        <dbReference type="SAM" id="MobiDB-lite"/>
    </source>
</evidence>
<dbReference type="CDD" id="cd06171">
    <property type="entry name" value="Sigma70_r4"/>
    <property type="match status" value="1"/>
</dbReference>
<name>A0A103XGX6_CYNCS</name>
<dbReference type="OMA" id="VQCGREP"/>
<evidence type="ECO:0000259" key="8">
    <source>
        <dbReference type="PROSITE" id="PS00716"/>
    </source>
</evidence>
<feature type="compositionally biased region" description="Basic and acidic residues" evidence="6">
    <location>
        <begin position="214"/>
        <end position="224"/>
    </location>
</feature>
<feature type="region of interest" description="Disordered" evidence="6">
    <location>
        <begin position="1"/>
        <end position="30"/>
    </location>
</feature>
<evidence type="ECO:0000313" key="10">
    <source>
        <dbReference type="Proteomes" id="UP000243975"/>
    </source>
</evidence>
<dbReference type="Gene3D" id="1.10.10.10">
    <property type="entry name" value="Winged helix-like DNA-binding domain superfamily/Winged helix DNA-binding domain"/>
    <property type="match status" value="2"/>
</dbReference>
<dbReference type="GO" id="GO:0090351">
    <property type="term" value="P:seedling development"/>
    <property type="evidence" value="ECO:0007669"/>
    <property type="project" value="EnsemblPlants"/>
</dbReference>
<dbReference type="PANTHER" id="PTHR30603">
    <property type="entry name" value="RNA POLYMERASE SIGMA FACTOR RPO"/>
    <property type="match status" value="1"/>
</dbReference>
<dbReference type="EMBL" id="LEKV01005102">
    <property type="protein sequence ID" value="KVH90482.1"/>
    <property type="molecule type" value="Genomic_DNA"/>
</dbReference>
<evidence type="ECO:0000313" key="9">
    <source>
        <dbReference type="EMBL" id="KVH90482.1"/>
    </source>
</evidence>
<comment type="similarity">
    <text evidence="1">Belongs to the sigma-70 factor family.</text>
</comment>
<evidence type="ECO:0000256" key="2">
    <source>
        <dbReference type="ARBA" id="ARBA00023015"/>
    </source>
</evidence>
<dbReference type="InterPro" id="IPR000943">
    <property type="entry name" value="RNA_pol_sigma70"/>
</dbReference>
<dbReference type="Pfam" id="PF04542">
    <property type="entry name" value="Sigma70_r2"/>
    <property type="match status" value="1"/>
</dbReference>
<evidence type="ECO:0000256" key="3">
    <source>
        <dbReference type="ARBA" id="ARBA00023082"/>
    </source>
</evidence>
<feature type="compositionally biased region" description="Low complexity" evidence="6">
    <location>
        <begin position="1"/>
        <end position="15"/>
    </location>
</feature>
<dbReference type="Gene3D" id="1.20.120.1810">
    <property type="match status" value="1"/>
</dbReference>
<dbReference type="PROSITE" id="PS00716">
    <property type="entry name" value="SIGMA70_2"/>
    <property type="match status" value="1"/>
</dbReference>
<dbReference type="GO" id="GO:0009507">
    <property type="term" value="C:chloroplast"/>
    <property type="evidence" value="ECO:0007669"/>
    <property type="project" value="EnsemblPlants"/>
</dbReference>
<feature type="domain" description="RNA polymerase sigma-70" evidence="7">
    <location>
        <begin position="331"/>
        <end position="344"/>
    </location>
</feature>
<keyword evidence="3" id="KW-0731">Sigma factor</keyword>
<keyword evidence="10" id="KW-1185">Reference proteome</keyword>
<dbReference type="GO" id="GO:0071483">
    <property type="term" value="P:cellular response to blue light"/>
    <property type="evidence" value="ECO:0007669"/>
    <property type="project" value="EnsemblPlants"/>
</dbReference>
<dbReference type="GO" id="GO:0006352">
    <property type="term" value="P:DNA-templated transcription initiation"/>
    <property type="evidence" value="ECO:0007669"/>
    <property type="project" value="InterPro"/>
</dbReference>
<feature type="domain" description="RNA polymerase sigma-70" evidence="8">
    <location>
        <begin position="506"/>
        <end position="532"/>
    </location>
</feature>
<keyword evidence="5" id="KW-0804">Transcription</keyword>
<reference evidence="9 10" key="1">
    <citation type="journal article" date="2016" name="Sci. Rep.">
        <title>The genome sequence of the outbreeding globe artichoke constructed de novo incorporating a phase-aware low-pass sequencing strategy of F1 progeny.</title>
        <authorList>
            <person name="Scaglione D."/>
            <person name="Reyes-Chin-Wo S."/>
            <person name="Acquadro A."/>
            <person name="Froenicke L."/>
            <person name="Portis E."/>
            <person name="Beitel C."/>
            <person name="Tirone M."/>
            <person name="Mauro R."/>
            <person name="Lo Monaco A."/>
            <person name="Mauromicale G."/>
            <person name="Faccioli P."/>
            <person name="Cattivelli L."/>
            <person name="Rieseberg L."/>
            <person name="Michelmore R."/>
            <person name="Lanteri S."/>
        </authorList>
    </citation>
    <scope>NUCLEOTIDE SEQUENCE [LARGE SCALE GENOMIC DNA]</scope>
    <source>
        <strain evidence="9">2C</strain>
    </source>
</reference>
<dbReference type="AlphaFoldDB" id="A0A103XGX6"/>
<dbReference type="InterPro" id="IPR036388">
    <property type="entry name" value="WH-like_DNA-bd_sf"/>
</dbReference>
<comment type="caution">
    <text evidence="9">The sequence shown here is derived from an EMBL/GenBank/DDBJ whole genome shotgun (WGS) entry which is preliminary data.</text>
</comment>
<dbReference type="SUPFAM" id="SSF88946">
    <property type="entry name" value="Sigma2 domain of RNA polymerase sigma factors"/>
    <property type="match status" value="1"/>
</dbReference>
<dbReference type="PROSITE" id="PS00715">
    <property type="entry name" value="SIGMA70_1"/>
    <property type="match status" value="1"/>
</dbReference>
<dbReference type="Proteomes" id="UP000243975">
    <property type="component" value="Unassembled WGS sequence"/>
</dbReference>
<dbReference type="InterPro" id="IPR050239">
    <property type="entry name" value="Sigma-70_RNA_pol_init_factors"/>
</dbReference>
<dbReference type="Pfam" id="PF04539">
    <property type="entry name" value="Sigma70_r3"/>
    <property type="match status" value="1"/>
</dbReference>
<protein>
    <submittedName>
        <fullName evidence="9">RNA polymerase sigma-70</fullName>
    </submittedName>
</protein>
<dbReference type="InterPro" id="IPR013325">
    <property type="entry name" value="RNA_pol_sigma_r2"/>
</dbReference>
<dbReference type="SUPFAM" id="SSF88659">
    <property type="entry name" value="Sigma3 and sigma4 domains of RNA polymerase sigma factors"/>
    <property type="match status" value="2"/>
</dbReference>
<dbReference type="InterPro" id="IPR007627">
    <property type="entry name" value="RNA_pol_sigma70_r2"/>
</dbReference>
<gene>
    <name evidence="9" type="ORF">Ccrd_007519</name>
</gene>
<dbReference type="InterPro" id="IPR013324">
    <property type="entry name" value="RNA_pol_sigma_r3/r4-like"/>
</dbReference>
<dbReference type="InterPro" id="IPR007630">
    <property type="entry name" value="RNA_pol_sigma70_r4"/>
</dbReference>